<evidence type="ECO:0000256" key="1">
    <source>
        <dbReference type="SAM" id="Coils"/>
    </source>
</evidence>
<dbReference type="EMBL" id="NRPP01000007">
    <property type="protein sequence ID" value="TFJ28557.1"/>
    <property type="molecule type" value="Genomic_DNA"/>
</dbReference>
<protein>
    <recommendedName>
        <fullName evidence="4">LXG domain-containing protein</fullName>
    </recommendedName>
</protein>
<accession>A0A7Z8G669</accession>
<gene>
    <name evidence="2" type="ORF">CKN69_03235</name>
</gene>
<dbReference type="AlphaFoldDB" id="A0A7Z8G669"/>
<proteinExistence type="predicted"/>
<keyword evidence="1" id="KW-0175">Coiled coil</keyword>
<dbReference type="Proteomes" id="UP000297938">
    <property type="component" value="Unassembled WGS sequence"/>
</dbReference>
<comment type="caution">
    <text evidence="2">The sequence shown here is derived from an EMBL/GenBank/DDBJ whole genome shotgun (WGS) entry which is preliminary data.</text>
</comment>
<reference evidence="2 3" key="1">
    <citation type="journal article" date="2018" name="Int. J. Food Microbiol.">
        <title>Growth of Carnobacterium spp. isolated from chilled vacuum-packaged meat under relevant acidic conditions.</title>
        <authorList>
            <person name="Zhang P."/>
            <person name="Badoni M."/>
            <person name="Ganzle M."/>
            <person name="Yang X."/>
        </authorList>
    </citation>
    <scope>NUCLEOTIDE SEQUENCE [LARGE SCALE GENOMIC DNA]</scope>
    <source>
        <strain evidence="2 3">B2</strain>
    </source>
</reference>
<evidence type="ECO:0000313" key="2">
    <source>
        <dbReference type="EMBL" id="TFJ28557.1"/>
    </source>
</evidence>
<organism evidence="2 3">
    <name type="scientific">Carnobacterium divergens</name>
    <name type="common">Lactobacillus divergens</name>
    <dbReference type="NCBI Taxonomy" id="2748"/>
    <lineage>
        <taxon>Bacteria</taxon>
        <taxon>Bacillati</taxon>
        <taxon>Bacillota</taxon>
        <taxon>Bacilli</taxon>
        <taxon>Lactobacillales</taxon>
        <taxon>Carnobacteriaceae</taxon>
        <taxon>Carnobacterium</taxon>
    </lineage>
</organism>
<feature type="coiled-coil region" evidence="1">
    <location>
        <begin position="88"/>
        <end position="115"/>
    </location>
</feature>
<evidence type="ECO:0008006" key="4">
    <source>
        <dbReference type="Google" id="ProtNLM"/>
    </source>
</evidence>
<dbReference type="RefSeq" id="WP_135025714.1">
    <property type="nucleotide sequence ID" value="NZ_JBFUWL010000003.1"/>
</dbReference>
<evidence type="ECO:0000313" key="3">
    <source>
        <dbReference type="Proteomes" id="UP000297938"/>
    </source>
</evidence>
<sequence>MTKTPLQEIQSFSTELPQLKETVSHYLMKSITENQLFLKHSELPETTKSYCERYQLIAQTILDALTLLDTYFKTYLTVLIETITDPVNKLKVNELHQLQTELTQLQQEKRRFMESMSKSFSDVPTLKKLFTTTALNQKKKEIDFIQRHSAFEIVTQEHLSNIQLTILSVKQGVLFLKKTTSLEDFDSTKLPWFAHLFEFTSGYKTN</sequence>
<name>A0A7Z8G669_CARDV</name>